<organism evidence="1 2">
    <name type="scientific">Faecalibaculum rodentium</name>
    <dbReference type="NCBI Taxonomy" id="1702221"/>
    <lineage>
        <taxon>Bacteria</taxon>
        <taxon>Bacillati</taxon>
        <taxon>Bacillota</taxon>
        <taxon>Erysipelotrichia</taxon>
        <taxon>Erysipelotrichales</taxon>
        <taxon>Erysipelotrichaceae</taxon>
        <taxon>Faecalibaculum</taxon>
    </lineage>
</organism>
<dbReference type="Proteomes" id="UP000069771">
    <property type="component" value="Chromosome"/>
</dbReference>
<dbReference type="InterPro" id="IPR014710">
    <property type="entry name" value="RmlC-like_jellyroll"/>
</dbReference>
<dbReference type="SUPFAM" id="SSF51182">
    <property type="entry name" value="RmlC-like cupins"/>
    <property type="match status" value="1"/>
</dbReference>
<evidence type="ECO:0008006" key="3">
    <source>
        <dbReference type="Google" id="ProtNLM"/>
    </source>
</evidence>
<dbReference type="AlphaFoldDB" id="A0A140DV33"/>
<accession>A0A140DV33</accession>
<dbReference type="InterPro" id="IPR011051">
    <property type="entry name" value="RmlC_Cupin_sf"/>
</dbReference>
<name>A0A140DV33_9FIRM</name>
<gene>
    <name evidence="1" type="ORF">AALO17_13760</name>
</gene>
<dbReference type="RefSeq" id="WP_067556974.1">
    <property type="nucleotide sequence ID" value="NZ_CAJTBG010000035.1"/>
</dbReference>
<dbReference type="Gene3D" id="2.60.120.10">
    <property type="entry name" value="Jelly Rolls"/>
    <property type="match status" value="1"/>
</dbReference>
<reference evidence="1 2" key="1">
    <citation type="journal article" date="2016" name="Gut Pathog.">
        <title>Whole genome sequencing of "Faecalibaculum rodentium" ALO17, isolated from C57BL/6J laboratory mouse feces.</title>
        <authorList>
            <person name="Lim S."/>
            <person name="Chang D.H."/>
            <person name="Ahn S."/>
            <person name="Kim B.C."/>
        </authorList>
    </citation>
    <scope>NUCLEOTIDE SEQUENCE [LARGE SCALE GENOMIC DNA]</scope>
    <source>
        <strain evidence="1 2">Alo17</strain>
    </source>
</reference>
<keyword evidence="2" id="KW-1185">Reference proteome</keyword>
<dbReference type="STRING" id="1702221.AALO17_13760"/>
<dbReference type="GeneID" id="78478088"/>
<sequence length="104" mass="11688">MFVSQEAGSVFHLKDQIQYEKDKAVKQVYIDQNGVRMLLVAIDHSLLPDHPAPADALVMILEGSGEITYKNAVTKVKEHDFFKFDKGVIHSVKADKLKFALLFA</sequence>
<dbReference type="KEGG" id="fro:AALO17_13760"/>
<protein>
    <recommendedName>
        <fullName evidence="3">Cupin 2 conserved barrel domain-containing protein</fullName>
    </recommendedName>
</protein>
<proteinExistence type="predicted"/>
<dbReference type="OrthoDB" id="9793184at2"/>
<evidence type="ECO:0000313" key="2">
    <source>
        <dbReference type="Proteomes" id="UP000069771"/>
    </source>
</evidence>
<dbReference type="EMBL" id="CP011391">
    <property type="protein sequence ID" value="AMK54510.1"/>
    <property type="molecule type" value="Genomic_DNA"/>
</dbReference>
<evidence type="ECO:0000313" key="1">
    <source>
        <dbReference type="EMBL" id="AMK54510.1"/>
    </source>
</evidence>